<dbReference type="PANTHER" id="PTHR10026">
    <property type="entry name" value="CYCLIN"/>
    <property type="match status" value="1"/>
</dbReference>
<dbReference type="InterPro" id="IPR036915">
    <property type="entry name" value="Cyclin-like_sf"/>
</dbReference>
<dbReference type="GO" id="GO:0006357">
    <property type="term" value="P:regulation of transcription by RNA polymerase II"/>
    <property type="evidence" value="ECO:0007669"/>
    <property type="project" value="InterPro"/>
</dbReference>
<evidence type="ECO:0000256" key="1">
    <source>
        <dbReference type="ARBA" id="ARBA00022618"/>
    </source>
</evidence>
<evidence type="ECO:0000256" key="4">
    <source>
        <dbReference type="SAM" id="MobiDB-lite"/>
    </source>
</evidence>
<reference evidence="6" key="1">
    <citation type="submission" date="2020-05" db="EMBL/GenBank/DDBJ databases">
        <title>WGS assembly of Corymbia citriodora subspecies variegata.</title>
        <authorList>
            <person name="Barry K."/>
            <person name="Hundley H."/>
            <person name="Shu S."/>
            <person name="Jenkins J."/>
            <person name="Grimwood J."/>
            <person name="Baten A."/>
        </authorList>
    </citation>
    <scope>NUCLEOTIDE SEQUENCE</scope>
    <source>
        <strain evidence="6">CV2-018</strain>
    </source>
</reference>
<evidence type="ECO:0000256" key="2">
    <source>
        <dbReference type="ARBA" id="ARBA00023127"/>
    </source>
</evidence>
<evidence type="ECO:0000313" key="6">
    <source>
        <dbReference type="EMBL" id="KAF7845991.1"/>
    </source>
</evidence>
<proteinExistence type="predicted"/>
<dbReference type="InterPro" id="IPR031658">
    <property type="entry name" value="Cyclin_C_2"/>
</dbReference>
<dbReference type="Gramene" id="rna-gnl|WGS:JABURB|Cocit.L5691.1">
    <property type="protein sequence ID" value="cds-KAF7845991.1"/>
    <property type="gene ID" value="gene-BT93_L5691"/>
</dbReference>
<keyword evidence="3" id="KW-0131">Cell cycle</keyword>
<evidence type="ECO:0000313" key="7">
    <source>
        <dbReference type="Proteomes" id="UP000806378"/>
    </source>
</evidence>
<keyword evidence="7" id="KW-1185">Reference proteome</keyword>
<protein>
    <recommendedName>
        <fullName evidence="5">Cyclin C-terminal domain-containing protein</fullName>
    </recommendedName>
</protein>
<keyword evidence="2" id="KW-0195">Cyclin</keyword>
<dbReference type="Gene3D" id="1.10.472.10">
    <property type="entry name" value="Cyclin-like"/>
    <property type="match status" value="2"/>
</dbReference>
<comment type="caution">
    <text evidence="6">The sequence shown here is derived from an EMBL/GenBank/DDBJ whole genome shotgun (WGS) entry which is preliminary data.</text>
</comment>
<dbReference type="CDD" id="cd20524">
    <property type="entry name" value="CYCLIN_CCNH_rpt1"/>
    <property type="match status" value="1"/>
</dbReference>
<organism evidence="6 7">
    <name type="scientific">Corymbia citriodora subsp. variegata</name>
    <dbReference type="NCBI Taxonomy" id="360336"/>
    <lineage>
        <taxon>Eukaryota</taxon>
        <taxon>Viridiplantae</taxon>
        <taxon>Streptophyta</taxon>
        <taxon>Embryophyta</taxon>
        <taxon>Tracheophyta</taxon>
        <taxon>Spermatophyta</taxon>
        <taxon>Magnoliopsida</taxon>
        <taxon>eudicotyledons</taxon>
        <taxon>Gunneridae</taxon>
        <taxon>Pentapetalae</taxon>
        <taxon>rosids</taxon>
        <taxon>malvids</taxon>
        <taxon>Myrtales</taxon>
        <taxon>Myrtaceae</taxon>
        <taxon>Myrtoideae</taxon>
        <taxon>Eucalypteae</taxon>
        <taxon>Corymbia</taxon>
    </lineage>
</organism>
<evidence type="ECO:0000259" key="5">
    <source>
        <dbReference type="Pfam" id="PF16899"/>
    </source>
</evidence>
<dbReference type="AlphaFoldDB" id="A0A8T0CEX7"/>
<dbReference type="GO" id="GO:0051301">
    <property type="term" value="P:cell division"/>
    <property type="evidence" value="ECO:0007669"/>
    <property type="project" value="UniProtKB-KW"/>
</dbReference>
<gene>
    <name evidence="6" type="ORF">BT93_L5691</name>
</gene>
<dbReference type="Proteomes" id="UP000806378">
    <property type="component" value="Unassembled WGS sequence"/>
</dbReference>
<keyword evidence="1" id="KW-0132">Cell division</keyword>
<name>A0A8T0CEX7_CORYI</name>
<sequence>MLEDDTYRASSQYRHWSFTTAQLQETRTKTNQFAVERVQAAFQRVHSNGNHENENDKPPIDTLTVDEELAIIRWGCGMIIKIAETMEFPPPQHIIATAIQYLRRFYLTNSPMTYHPKQIMVCAFYLALKAEHWYVAIGKFVSQLSNVSEDDVRAPEFLLMQGLRFTLDVRHPMRGLEGGIAEIRASADQINCLTGQNSEKIKKRCEAAYYNARQLLKGAAQMTDAYFLYTPAQIWLAALHVADQELARDFIDTTFDRLAGHDDVKVRIQSTVESCAQLLKDYKSPDDDKAVRQELARINKKLKKCQDPEKTDIVGVARAKAAEKRDNGIEGSDAEAEKKLKKRRLEKERLEKDGDVFGPDLKNVSR</sequence>
<dbReference type="InterPro" id="IPR043198">
    <property type="entry name" value="Cyclin/Ssn8"/>
</dbReference>
<dbReference type="Pfam" id="PF16899">
    <property type="entry name" value="Cyclin_C_2"/>
    <property type="match status" value="1"/>
</dbReference>
<dbReference type="CDD" id="cd20525">
    <property type="entry name" value="CYCLIN_CCNH_rpt2"/>
    <property type="match status" value="1"/>
</dbReference>
<accession>A0A8T0CEX7</accession>
<feature type="domain" description="Cyclin C-terminal" evidence="5">
    <location>
        <begin position="171"/>
        <end position="280"/>
    </location>
</feature>
<dbReference type="EMBL" id="MU096695">
    <property type="protein sequence ID" value="KAF7845991.1"/>
    <property type="molecule type" value="Genomic_DNA"/>
</dbReference>
<feature type="region of interest" description="Disordered" evidence="4">
    <location>
        <begin position="323"/>
        <end position="345"/>
    </location>
</feature>
<evidence type="ECO:0000256" key="3">
    <source>
        <dbReference type="ARBA" id="ARBA00023306"/>
    </source>
</evidence>
<dbReference type="OrthoDB" id="340962at2759"/>
<dbReference type="SUPFAM" id="SSF47954">
    <property type="entry name" value="Cyclin-like"/>
    <property type="match status" value="2"/>
</dbReference>
<dbReference type="GO" id="GO:0016538">
    <property type="term" value="F:cyclin-dependent protein serine/threonine kinase regulator activity"/>
    <property type="evidence" value="ECO:0007669"/>
    <property type="project" value="InterPro"/>
</dbReference>